<dbReference type="SUPFAM" id="SSF111369">
    <property type="entry name" value="HlyD-like secretion proteins"/>
    <property type="match status" value="1"/>
</dbReference>
<dbReference type="RefSeq" id="WP_251262937.1">
    <property type="nucleotide sequence ID" value="NZ_JAMQGP010000011.1"/>
</dbReference>
<feature type="domain" description="CzcB-like barrel-sandwich hybrid" evidence="2">
    <location>
        <begin position="65"/>
        <end position="186"/>
    </location>
</feature>
<gene>
    <name evidence="3" type="ORF">NAF29_17565</name>
</gene>
<dbReference type="Gene3D" id="1.10.287.470">
    <property type="entry name" value="Helix hairpin bin"/>
    <property type="match status" value="1"/>
</dbReference>
<dbReference type="NCBIfam" id="TIGR01730">
    <property type="entry name" value="RND_mfp"/>
    <property type="match status" value="1"/>
</dbReference>
<evidence type="ECO:0000256" key="1">
    <source>
        <dbReference type="ARBA" id="ARBA00009477"/>
    </source>
</evidence>
<dbReference type="GO" id="GO:0015562">
    <property type="term" value="F:efflux transmembrane transporter activity"/>
    <property type="evidence" value="ECO:0007669"/>
    <property type="project" value="TreeGrafter"/>
</dbReference>
<keyword evidence="4" id="KW-1185">Reference proteome</keyword>
<reference evidence="3 4" key="1">
    <citation type="journal article" date="2013" name="Antonie Van Leeuwenhoek">
        <title>Echinimonas agarilytica gen. nov., sp. nov., a new gammaproteobacterium isolated from the sea urchin Strongylocentrotus intermedius.</title>
        <authorList>
            <person name="Nedashkovskaya O.I."/>
            <person name="Stenkova A.M."/>
            <person name="Zhukova N.V."/>
            <person name="Van Trappen S."/>
            <person name="Lee J.S."/>
            <person name="Kim S.B."/>
        </authorList>
    </citation>
    <scope>NUCLEOTIDE SEQUENCE [LARGE SCALE GENOMIC DNA]</scope>
    <source>
        <strain evidence="3 4">KMM 6351</strain>
    </source>
</reference>
<protein>
    <submittedName>
        <fullName evidence="3">Efflux RND transporter periplasmic adaptor subunit</fullName>
    </submittedName>
</protein>
<dbReference type="InterPro" id="IPR006143">
    <property type="entry name" value="RND_pump_MFP"/>
</dbReference>
<evidence type="ECO:0000259" key="2">
    <source>
        <dbReference type="Pfam" id="PF25973"/>
    </source>
</evidence>
<name>A0AA42B9J3_9GAMM</name>
<evidence type="ECO:0000313" key="3">
    <source>
        <dbReference type="EMBL" id="MCM2681457.1"/>
    </source>
</evidence>
<dbReference type="EMBL" id="JAMQGP010000011">
    <property type="protein sequence ID" value="MCM2681457.1"/>
    <property type="molecule type" value="Genomic_DNA"/>
</dbReference>
<proteinExistence type="inferred from homology"/>
<comment type="similarity">
    <text evidence="1">Belongs to the membrane fusion protein (MFP) (TC 8.A.1) family.</text>
</comment>
<dbReference type="Proteomes" id="UP001165393">
    <property type="component" value="Unassembled WGS sequence"/>
</dbReference>
<organism evidence="3 4">
    <name type="scientific">Echinimonas agarilytica</name>
    <dbReference type="NCBI Taxonomy" id="1215918"/>
    <lineage>
        <taxon>Bacteria</taxon>
        <taxon>Pseudomonadati</taxon>
        <taxon>Pseudomonadota</taxon>
        <taxon>Gammaproteobacteria</taxon>
        <taxon>Alteromonadales</taxon>
        <taxon>Echinimonadaceae</taxon>
        <taxon>Echinimonas</taxon>
    </lineage>
</organism>
<dbReference type="PANTHER" id="PTHR30469:SF38">
    <property type="entry name" value="HLYD FAMILY SECRETION PROTEIN"/>
    <property type="match status" value="1"/>
</dbReference>
<dbReference type="AlphaFoldDB" id="A0AA42B9J3"/>
<dbReference type="InterPro" id="IPR058647">
    <property type="entry name" value="BSH_CzcB-like"/>
</dbReference>
<dbReference type="Pfam" id="PF25973">
    <property type="entry name" value="BSH_CzcB"/>
    <property type="match status" value="1"/>
</dbReference>
<evidence type="ECO:0000313" key="4">
    <source>
        <dbReference type="Proteomes" id="UP001165393"/>
    </source>
</evidence>
<comment type="caution">
    <text evidence="3">The sequence shown here is derived from an EMBL/GenBank/DDBJ whole genome shotgun (WGS) entry which is preliminary data.</text>
</comment>
<accession>A0AA42B9J3</accession>
<dbReference type="Gene3D" id="2.40.50.100">
    <property type="match status" value="1"/>
</dbReference>
<dbReference type="GO" id="GO:1990281">
    <property type="term" value="C:efflux pump complex"/>
    <property type="evidence" value="ECO:0007669"/>
    <property type="project" value="TreeGrafter"/>
</dbReference>
<sequence>MNIHYPVCTWFRLVFISISSLVILSQPSYADSLPVQTIRLKPEPFYIELSRTGRIDYRYITNLSFKTNGFVDQLFADAGQRVYLDDSIATMELTDLKAGQDTALARYNKTQQDLGRAKKLYRDKTVSKDFLEQAEIEAVQAQSDLEKVEYDINKAQITVPFDSIVVERLVQPGEQVSAGSPVFSVASIKESNLVVRLNLTQQEIDKIERLMKVSITLANQHQISGRIITIGAVADAETGLYEVEIAPELHGNQAFPGQWVKVTIGISRSQQVYQIPMLALAGIVNGNANFVVHDQGKYSIQAFPILHMDQQFIYVPAEGSRIKVVTRGWDRLVNQLSQ</sequence>
<dbReference type="PANTHER" id="PTHR30469">
    <property type="entry name" value="MULTIDRUG RESISTANCE PROTEIN MDTA"/>
    <property type="match status" value="1"/>
</dbReference>